<keyword evidence="1" id="KW-1185">Reference proteome</keyword>
<dbReference type="AlphaFoldDB" id="A0A915KRY8"/>
<dbReference type="Proteomes" id="UP000887565">
    <property type="component" value="Unplaced"/>
</dbReference>
<accession>A0A915KRY8</accession>
<evidence type="ECO:0000313" key="1">
    <source>
        <dbReference type="Proteomes" id="UP000887565"/>
    </source>
</evidence>
<dbReference type="WBParaSite" id="nRc.2.0.1.t41528-RA">
    <property type="protein sequence ID" value="nRc.2.0.1.t41528-RA"/>
    <property type="gene ID" value="nRc.2.0.1.g41528"/>
</dbReference>
<name>A0A915KRY8_ROMCU</name>
<sequence length="117" mass="13566">MHILIKTFQESTRFQQTFLRVEHAYCRRSRDNIVDSHPMASSANRREFHFKIERLYGITKDRVEPQPFVRPPEKPTTTGTLGSSSKAVFALDGLFVVFLTAFNHTGQRIRKPFAKIL</sequence>
<protein>
    <submittedName>
        <fullName evidence="2">Uncharacterized protein</fullName>
    </submittedName>
</protein>
<evidence type="ECO:0000313" key="2">
    <source>
        <dbReference type="WBParaSite" id="nRc.2.0.1.t41528-RA"/>
    </source>
</evidence>
<organism evidence="1 2">
    <name type="scientific">Romanomermis culicivorax</name>
    <name type="common">Nematode worm</name>
    <dbReference type="NCBI Taxonomy" id="13658"/>
    <lineage>
        <taxon>Eukaryota</taxon>
        <taxon>Metazoa</taxon>
        <taxon>Ecdysozoa</taxon>
        <taxon>Nematoda</taxon>
        <taxon>Enoplea</taxon>
        <taxon>Dorylaimia</taxon>
        <taxon>Mermithida</taxon>
        <taxon>Mermithoidea</taxon>
        <taxon>Mermithidae</taxon>
        <taxon>Romanomermis</taxon>
    </lineage>
</organism>
<reference evidence="2" key="1">
    <citation type="submission" date="2022-11" db="UniProtKB">
        <authorList>
            <consortium name="WormBaseParasite"/>
        </authorList>
    </citation>
    <scope>IDENTIFICATION</scope>
</reference>
<proteinExistence type="predicted"/>